<reference evidence="4" key="1">
    <citation type="submission" date="2025-08" db="UniProtKB">
        <authorList>
            <consortium name="RefSeq"/>
        </authorList>
    </citation>
    <scope>IDENTIFICATION</scope>
</reference>
<gene>
    <name evidence="4" type="primary">LOC101854200</name>
</gene>
<dbReference type="PANTHER" id="PTHR46771">
    <property type="entry name" value="DETERIN"/>
    <property type="match status" value="1"/>
</dbReference>
<sequence>MADGLKLLTDEKEIVLFVEHQRLKTFQKWPNDPDWTCTPEKLAAAGFYFRPSPEAPDNVCCPFCNKELDGWEPDDDPYQEHKKHSPRCSFLLQRKPIEDLTVTEFTRMLMNIAILRTEKIFDHKAKELEAASAEARKLIIENNVV</sequence>
<keyword evidence="2" id="KW-0862">Zinc</keyword>
<evidence type="ECO:0000256" key="2">
    <source>
        <dbReference type="ARBA" id="ARBA00022833"/>
    </source>
</evidence>
<dbReference type="GeneID" id="101854200"/>
<keyword evidence="1" id="KW-0479">Metal-binding</keyword>
<dbReference type="PANTHER" id="PTHR46771:SF5">
    <property type="entry name" value="DETERIN"/>
    <property type="match status" value="1"/>
</dbReference>
<evidence type="ECO:0000313" key="4">
    <source>
        <dbReference type="RefSeq" id="XP_005108138.1"/>
    </source>
</evidence>
<dbReference type="SMART" id="SM00238">
    <property type="entry name" value="BIR"/>
    <property type="match status" value="1"/>
</dbReference>
<dbReference type="CDD" id="cd00022">
    <property type="entry name" value="BIR"/>
    <property type="match status" value="1"/>
</dbReference>
<evidence type="ECO:0000256" key="1">
    <source>
        <dbReference type="ARBA" id="ARBA00022723"/>
    </source>
</evidence>
<keyword evidence="3" id="KW-1185">Reference proteome</keyword>
<dbReference type="SUPFAM" id="SSF57924">
    <property type="entry name" value="Inhibitor of apoptosis (IAP) repeat"/>
    <property type="match status" value="1"/>
</dbReference>
<dbReference type="Gene3D" id="1.10.1170.10">
    <property type="entry name" value="Inhibitor Of Apoptosis Protein (2mihbC-IAP-1), Chain A"/>
    <property type="match status" value="1"/>
</dbReference>
<dbReference type="RefSeq" id="XP_005108138.1">
    <property type="nucleotide sequence ID" value="XM_005108081.3"/>
</dbReference>
<dbReference type="PROSITE" id="PS50143">
    <property type="entry name" value="BIR_REPEAT_2"/>
    <property type="match status" value="1"/>
</dbReference>
<dbReference type="Pfam" id="PF00653">
    <property type="entry name" value="BIR"/>
    <property type="match status" value="1"/>
</dbReference>
<accession>A0ABM0K3V2</accession>
<organism evidence="3 4">
    <name type="scientific">Aplysia californica</name>
    <name type="common">California sea hare</name>
    <dbReference type="NCBI Taxonomy" id="6500"/>
    <lineage>
        <taxon>Eukaryota</taxon>
        <taxon>Metazoa</taxon>
        <taxon>Spiralia</taxon>
        <taxon>Lophotrochozoa</taxon>
        <taxon>Mollusca</taxon>
        <taxon>Gastropoda</taxon>
        <taxon>Heterobranchia</taxon>
        <taxon>Euthyneura</taxon>
        <taxon>Tectipleura</taxon>
        <taxon>Aplysiida</taxon>
        <taxon>Aplysioidea</taxon>
        <taxon>Aplysiidae</taxon>
        <taxon>Aplysia</taxon>
    </lineage>
</organism>
<dbReference type="InterPro" id="IPR051190">
    <property type="entry name" value="Baculoviral_IAP"/>
</dbReference>
<protein>
    <submittedName>
        <fullName evidence="4">Baculoviral IAP repeat-containing protein 5</fullName>
    </submittedName>
</protein>
<evidence type="ECO:0000313" key="3">
    <source>
        <dbReference type="Proteomes" id="UP000694888"/>
    </source>
</evidence>
<name>A0ABM0K3V2_APLCA</name>
<dbReference type="InterPro" id="IPR001370">
    <property type="entry name" value="BIR_rpt"/>
</dbReference>
<proteinExistence type="predicted"/>
<dbReference type="Proteomes" id="UP000694888">
    <property type="component" value="Unplaced"/>
</dbReference>